<feature type="region of interest" description="Disordered" evidence="1">
    <location>
        <begin position="74"/>
        <end position="93"/>
    </location>
</feature>
<evidence type="ECO:0000259" key="3">
    <source>
        <dbReference type="Pfam" id="PF07760"/>
    </source>
</evidence>
<dbReference type="InterPro" id="IPR011674">
    <property type="entry name" value="DUF1616"/>
</dbReference>
<dbReference type="AlphaFoldDB" id="A0A1M6XIN6"/>
<dbReference type="InterPro" id="IPR014495">
    <property type="entry name" value="UCP018671"/>
</dbReference>
<accession>A0A1M6XIN6</accession>
<keyword evidence="2" id="KW-0812">Transmembrane</keyword>
<evidence type="ECO:0000256" key="1">
    <source>
        <dbReference type="SAM" id="MobiDB-lite"/>
    </source>
</evidence>
<dbReference type="RefSeq" id="WP_026177903.1">
    <property type="nucleotide sequence ID" value="NZ_AEMG01000029.1"/>
</dbReference>
<feature type="transmembrane region" description="Helical" evidence="2">
    <location>
        <begin position="50"/>
        <end position="68"/>
    </location>
</feature>
<reference evidence="5" key="1">
    <citation type="submission" date="2016-11" db="EMBL/GenBank/DDBJ databases">
        <authorList>
            <person name="Varghese N."/>
            <person name="Submissions S."/>
        </authorList>
    </citation>
    <scope>NUCLEOTIDE SEQUENCE [LARGE SCALE GENOMIC DNA]</scope>
    <source>
        <strain evidence="5">DX253</strain>
    </source>
</reference>
<organism evidence="4 5">
    <name type="scientific">Haladaptatus paucihalophilus DX253</name>
    <dbReference type="NCBI Taxonomy" id="797209"/>
    <lineage>
        <taxon>Archaea</taxon>
        <taxon>Methanobacteriati</taxon>
        <taxon>Methanobacteriota</taxon>
        <taxon>Stenosarchaea group</taxon>
        <taxon>Halobacteria</taxon>
        <taxon>Halobacteriales</taxon>
        <taxon>Haladaptataceae</taxon>
        <taxon>Haladaptatus</taxon>
    </lineage>
</organism>
<feature type="transmembrane region" description="Helical" evidence="2">
    <location>
        <begin position="130"/>
        <end position="150"/>
    </location>
</feature>
<keyword evidence="2" id="KW-0472">Membrane</keyword>
<feature type="domain" description="DUF1616" evidence="3">
    <location>
        <begin position="26"/>
        <end position="341"/>
    </location>
</feature>
<evidence type="ECO:0000313" key="5">
    <source>
        <dbReference type="Proteomes" id="UP000184203"/>
    </source>
</evidence>
<dbReference type="Pfam" id="PF07760">
    <property type="entry name" value="DUF1616"/>
    <property type="match status" value="1"/>
</dbReference>
<keyword evidence="5" id="KW-1185">Reference proteome</keyword>
<protein>
    <submittedName>
        <fullName evidence="4">Uncharacterized membrane protein</fullName>
    </submittedName>
</protein>
<dbReference type="Proteomes" id="UP000184203">
    <property type="component" value="Unassembled WGS sequence"/>
</dbReference>
<name>A0A1M6XIN6_HALPU</name>
<dbReference type="PIRSF" id="PIRSF018671">
    <property type="entry name" value="UCP018671"/>
    <property type="match status" value="1"/>
</dbReference>
<feature type="transmembrane region" description="Helical" evidence="2">
    <location>
        <begin position="185"/>
        <end position="207"/>
    </location>
</feature>
<evidence type="ECO:0000313" key="4">
    <source>
        <dbReference type="EMBL" id="SHL05719.1"/>
    </source>
</evidence>
<dbReference type="OrthoDB" id="82282at2157"/>
<evidence type="ECO:0000256" key="2">
    <source>
        <dbReference type="SAM" id="Phobius"/>
    </source>
</evidence>
<feature type="transmembrane region" description="Helical" evidence="2">
    <location>
        <begin position="20"/>
        <end position="38"/>
    </location>
</feature>
<sequence length="358" mass="39223">MARDVDLQLLLPRQVRSLPADLAAICLFVFLTLAVVLIPGLNTTPLRPAVGLAFVLFPPGYAFIAALFPEDAPAESTPVEPSPDSEDSRLPRPGTGVDGLERVALSFGTSIAIVPLIGLVLNFTPWGIRLVPVLLSLSAFTLCMTAVGTVRRNQLPTEERFSVPYRTWFGRARGELFEPDTRADAVLNVVLVLSILLATASVTYAVAVPKQGESFSEFYLLTKNDDGKLVADNYPANFTRGESKPVIVGIENHEHDRERYTAVVLLQNVTMKNNSTVVNDQQRLQRFQTTLGQNETWQTTHTITPEMTGERLRVLYLLYKDGAPSNPTANNAYREVHLWINVTAGNGTTPAKRGAPSP</sequence>
<dbReference type="EMBL" id="FRAN01000004">
    <property type="protein sequence ID" value="SHL05719.1"/>
    <property type="molecule type" value="Genomic_DNA"/>
</dbReference>
<gene>
    <name evidence="4" type="ORF">SAMN05444342_2872</name>
</gene>
<proteinExistence type="predicted"/>
<keyword evidence="2" id="KW-1133">Transmembrane helix</keyword>